<dbReference type="InterPro" id="IPR032861">
    <property type="entry name" value="TAXi_N"/>
</dbReference>
<dbReference type="InterPro" id="IPR032799">
    <property type="entry name" value="TAXi_C"/>
</dbReference>
<keyword evidence="9" id="KW-0812">Transmembrane</keyword>
<dbReference type="InterPro" id="IPR021109">
    <property type="entry name" value="Peptidase_aspartic_dom_sf"/>
</dbReference>
<dbReference type="GO" id="GO:0020037">
    <property type="term" value="F:heme binding"/>
    <property type="evidence" value="ECO:0007669"/>
    <property type="project" value="InterPro"/>
</dbReference>
<accession>A0A5N5J3U0</accession>
<evidence type="ECO:0000256" key="8">
    <source>
        <dbReference type="RuleBase" id="RU000454"/>
    </source>
</evidence>
<comment type="similarity">
    <text evidence="1 8">Belongs to the peptidase A1 family.</text>
</comment>
<evidence type="ECO:0000313" key="12">
    <source>
        <dbReference type="EMBL" id="KAB5513801.1"/>
    </source>
</evidence>
<reference evidence="13" key="1">
    <citation type="journal article" date="2019" name="Gigascience">
        <title>De novo genome assembly of the endangered Acer yangbiense, a plant species with extremely small populations endemic to Yunnan Province, China.</title>
        <authorList>
            <person name="Yang J."/>
            <person name="Wariss H.M."/>
            <person name="Tao L."/>
            <person name="Zhang R."/>
            <person name="Yun Q."/>
            <person name="Hollingsworth P."/>
            <person name="Dao Z."/>
            <person name="Luo G."/>
            <person name="Guo H."/>
            <person name="Ma Y."/>
            <person name="Sun W."/>
        </authorList>
    </citation>
    <scope>NUCLEOTIDE SEQUENCE [LARGE SCALE GENOMIC DNA]</scope>
    <source>
        <strain evidence="13">cv. br00</strain>
    </source>
</reference>
<evidence type="ECO:0000256" key="7">
    <source>
        <dbReference type="PIRSR" id="PIRSR601461-1"/>
    </source>
</evidence>
<sequence length="485" mass="52000">MSWGSTAKRRATLISMATPICSISLFINVLLLLRSLSEGYAAIENEATKSYLHIVEVNSLLPPTACNHSSKASKSLSLEVVHRHGPCIGILNQEKATDAPSNIEILLRDQYRVDSIHARLPSRGKFPEKQVTLPVPSGTSIGAADYVVTVGLGTPKKDFTLIFDTGSDITWTQCEPCSKTCYKQKEPRLNPSRSSSYKNISCSSALCDLVASEGTKTCSSSACIYQVQYGDGSYSIGMAATETLTLSSTDVFKNFLFGCGQQNQGLFGGTAGLLGLGRTKLAFPSQTAKTYKKLFSYCLPASSSSNGYLSFGGKVSKSVKFTPLSADFDSTPFYGLDITELSVGGRKLSIDASAFSAGTVIDSGTVISRLPPTAYSELSSEFKKLMTNYPSTSGYSIFDTCYDFSKYETVRIPKVGVTFKGGVEMDIDVSGILYPVNGSKKFCLAFAGNEDDGDTSIFGNVQQRTYQVVYDGVKGRVGFAPGGCS</sequence>
<keyword evidence="13" id="KW-1185">Reference proteome</keyword>
<keyword evidence="6" id="KW-1015">Disulfide bond</keyword>
<evidence type="ECO:0000256" key="2">
    <source>
        <dbReference type="ARBA" id="ARBA00022670"/>
    </source>
</evidence>
<keyword evidence="9" id="KW-0472">Membrane</keyword>
<dbReference type="SUPFAM" id="SSF50630">
    <property type="entry name" value="Acid proteases"/>
    <property type="match status" value="1"/>
</dbReference>
<evidence type="ECO:0000313" key="13">
    <source>
        <dbReference type="Proteomes" id="UP000326939"/>
    </source>
</evidence>
<evidence type="ECO:0000256" key="1">
    <source>
        <dbReference type="ARBA" id="ARBA00007447"/>
    </source>
</evidence>
<dbReference type="PROSITE" id="PS51767">
    <property type="entry name" value="PEPTIDASE_A1"/>
    <property type="match status" value="1"/>
</dbReference>
<evidence type="ECO:0000256" key="9">
    <source>
        <dbReference type="SAM" id="Phobius"/>
    </source>
</evidence>
<dbReference type="PROSITE" id="PS50873">
    <property type="entry name" value="PEROXIDASE_4"/>
    <property type="match status" value="1"/>
</dbReference>
<dbReference type="GO" id="GO:0006508">
    <property type="term" value="P:proteolysis"/>
    <property type="evidence" value="ECO:0007669"/>
    <property type="project" value="UniProtKB-KW"/>
</dbReference>
<evidence type="ECO:0000256" key="4">
    <source>
        <dbReference type="ARBA" id="ARBA00022750"/>
    </source>
</evidence>
<evidence type="ECO:0000256" key="3">
    <source>
        <dbReference type="ARBA" id="ARBA00022729"/>
    </source>
</evidence>
<comment type="caution">
    <text evidence="12">The sequence shown here is derived from an EMBL/GenBank/DDBJ whole genome shotgun (WGS) entry which is preliminary data.</text>
</comment>
<dbReference type="Pfam" id="PF14541">
    <property type="entry name" value="TAXi_C"/>
    <property type="match status" value="1"/>
</dbReference>
<dbReference type="PANTHER" id="PTHR13683:SF907">
    <property type="entry name" value="PEPTIDASE A1 DOMAIN-CONTAINING PROTEIN"/>
    <property type="match status" value="1"/>
</dbReference>
<keyword evidence="2 8" id="KW-0645">Protease</keyword>
<dbReference type="Pfam" id="PF14543">
    <property type="entry name" value="TAXi_N"/>
    <property type="match status" value="1"/>
</dbReference>
<dbReference type="InterPro" id="IPR033121">
    <property type="entry name" value="PEPTIDASE_A1"/>
</dbReference>
<dbReference type="InterPro" id="IPR002016">
    <property type="entry name" value="Haem_peroxidase"/>
</dbReference>
<protein>
    <recommendedName>
        <fullName evidence="14">Peptidase A1 domain-containing protein</fullName>
    </recommendedName>
</protein>
<dbReference type="InterPro" id="IPR033873">
    <property type="entry name" value="CND41-like"/>
</dbReference>
<keyword evidence="5 8" id="KW-0378">Hydrolase</keyword>
<proteinExistence type="inferred from homology"/>
<dbReference type="CDD" id="cd05472">
    <property type="entry name" value="cnd41_like"/>
    <property type="match status" value="1"/>
</dbReference>
<keyword evidence="3" id="KW-0732">Signal</keyword>
<dbReference type="GO" id="GO:0006979">
    <property type="term" value="P:response to oxidative stress"/>
    <property type="evidence" value="ECO:0007669"/>
    <property type="project" value="InterPro"/>
</dbReference>
<dbReference type="GO" id="GO:0004601">
    <property type="term" value="F:peroxidase activity"/>
    <property type="evidence" value="ECO:0007669"/>
    <property type="project" value="InterPro"/>
</dbReference>
<feature type="active site" evidence="7">
    <location>
        <position position="164"/>
    </location>
</feature>
<dbReference type="PANTHER" id="PTHR13683">
    <property type="entry name" value="ASPARTYL PROTEASES"/>
    <property type="match status" value="1"/>
</dbReference>
<gene>
    <name evidence="12" type="ORF">DKX38_027707</name>
</gene>
<feature type="domain" description="Plant heme peroxidase family profile" evidence="10">
    <location>
        <begin position="21"/>
        <end position="323"/>
    </location>
</feature>
<dbReference type="PRINTS" id="PR00792">
    <property type="entry name" value="PEPSIN"/>
</dbReference>
<keyword evidence="4 8" id="KW-0064">Aspartyl protease</keyword>
<evidence type="ECO:0000259" key="10">
    <source>
        <dbReference type="PROSITE" id="PS50873"/>
    </source>
</evidence>
<feature type="active site" evidence="7">
    <location>
        <position position="362"/>
    </location>
</feature>
<dbReference type="PROSITE" id="PS00141">
    <property type="entry name" value="ASP_PROTEASE"/>
    <property type="match status" value="1"/>
</dbReference>
<dbReference type="FunFam" id="2.40.70.10:FF:000021">
    <property type="entry name" value="Aspartyl protease AED1"/>
    <property type="match status" value="1"/>
</dbReference>
<feature type="transmembrane region" description="Helical" evidence="9">
    <location>
        <begin position="12"/>
        <end position="33"/>
    </location>
</feature>
<evidence type="ECO:0000259" key="11">
    <source>
        <dbReference type="PROSITE" id="PS51767"/>
    </source>
</evidence>
<dbReference type="FunFam" id="2.40.70.10:FF:000013">
    <property type="entry name" value="Aspartyl protease AED1"/>
    <property type="match status" value="1"/>
</dbReference>
<evidence type="ECO:0000256" key="5">
    <source>
        <dbReference type="ARBA" id="ARBA00022801"/>
    </source>
</evidence>
<evidence type="ECO:0000256" key="6">
    <source>
        <dbReference type="ARBA" id="ARBA00023157"/>
    </source>
</evidence>
<evidence type="ECO:0008006" key="14">
    <source>
        <dbReference type="Google" id="ProtNLM"/>
    </source>
</evidence>
<dbReference type="GO" id="GO:0004190">
    <property type="term" value="F:aspartic-type endopeptidase activity"/>
    <property type="evidence" value="ECO:0007669"/>
    <property type="project" value="UniProtKB-KW"/>
</dbReference>
<dbReference type="EMBL" id="VDCV01000018">
    <property type="protein sequence ID" value="KAB5513801.1"/>
    <property type="molecule type" value="Genomic_DNA"/>
</dbReference>
<dbReference type="AlphaFoldDB" id="A0A5N5J3U0"/>
<organism evidence="12 13">
    <name type="scientific">Salix brachista</name>
    <dbReference type="NCBI Taxonomy" id="2182728"/>
    <lineage>
        <taxon>Eukaryota</taxon>
        <taxon>Viridiplantae</taxon>
        <taxon>Streptophyta</taxon>
        <taxon>Embryophyta</taxon>
        <taxon>Tracheophyta</taxon>
        <taxon>Spermatophyta</taxon>
        <taxon>Magnoliopsida</taxon>
        <taxon>eudicotyledons</taxon>
        <taxon>Gunneridae</taxon>
        <taxon>Pentapetalae</taxon>
        <taxon>rosids</taxon>
        <taxon>fabids</taxon>
        <taxon>Malpighiales</taxon>
        <taxon>Salicaceae</taxon>
        <taxon>Saliceae</taxon>
        <taxon>Salix</taxon>
    </lineage>
</organism>
<keyword evidence="9" id="KW-1133">Transmembrane helix</keyword>
<dbReference type="Gene3D" id="2.40.70.10">
    <property type="entry name" value="Acid Proteases"/>
    <property type="match status" value="2"/>
</dbReference>
<name>A0A5N5J3U0_9ROSI</name>
<feature type="domain" description="Peptidase A1" evidence="11">
    <location>
        <begin position="146"/>
        <end position="480"/>
    </location>
</feature>
<dbReference type="InterPro" id="IPR001461">
    <property type="entry name" value="Aspartic_peptidase_A1"/>
</dbReference>
<dbReference type="InterPro" id="IPR001969">
    <property type="entry name" value="Aspartic_peptidase_AS"/>
</dbReference>
<dbReference type="Proteomes" id="UP000326939">
    <property type="component" value="Chromosome 18"/>
</dbReference>